<protein>
    <submittedName>
        <fullName evidence="2">SRPBCC family protein</fullName>
    </submittedName>
</protein>
<dbReference type="AlphaFoldDB" id="A0AAV3U908"/>
<evidence type="ECO:0000313" key="3">
    <source>
        <dbReference type="Proteomes" id="UP001409585"/>
    </source>
</evidence>
<dbReference type="SUPFAM" id="SSF55961">
    <property type="entry name" value="Bet v1-like"/>
    <property type="match status" value="1"/>
</dbReference>
<reference evidence="3" key="1">
    <citation type="journal article" date="2019" name="Int. J. Syst. Evol. Microbiol.">
        <title>The Global Catalogue of Microorganisms (GCM) 10K type strain sequencing project: providing services to taxonomists for standard genome sequencing and annotation.</title>
        <authorList>
            <consortium name="The Broad Institute Genomics Platform"/>
            <consortium name="The Broad Institute Genome Sequencing Center for Infectious Disease"/>
            <person name="Wu L."/>
            <person name="Ma J."/>
        </authorList>
    </citation>
    <scope>NUCLEOTIDE SEQUENCE [LARGE SCALE GENOMIC DNA]</scope>
    <source>
        <strain evidence="3">JCM 19134</strain>
    </source>
</reference>
<organism evidence="2 3">
    <name type="scientific">Halioxenophilus aromaticivorans</name>
    <dbReference type="NCBI Taxonomy" id="1306992"/>
    <lineage>
        <taxon>Bacteria</taxon>
        <taxon>Pseudomonadati</taxon>
        <taxon>Pseudomonadota</taxon>
        <taxon>Gammaproteobacteria</taxon>
        <taxon>Alteromonadales</taxon>
        <taxon>Alteromonadaceae</taxon>
        <taxon>Halioxenophilus</taxon>
    </lineage>
</organism>
<dbReference type="RefSeq" id="WP_345427686.1">
    <property type="nucleotide sequence ID" value="NZ_AP031496.1"/>
</dbReference>
<dbReference type="InterPro" id="IPR023393">
    <property type="entry name" value="START-like_dom_sf"/>
</dbReference>
<keyword evidence="3" id="KW-1185">Reference proteome</keyword>
<gene>
    <name evidence="2" type="ORF">GCM10025791_45620</name>
</gene>
<accession>A0AAV3U908</accession>
<evidence type="ECO:0000256" key="1">
    <source>
        <dbReference type="SAM" id="SignalP"/>
    </source>
</evidence>
<dbReference type="Gene3D" id="3.30.530.20">
    <property type="match status" value="1"/>
</dbReference>
<evidence type="ECO:0000313" key="2">
    <source>
        <dbReference type="EMBL" id="GAA4959487.1"/>
    </source>
</evidence>
<keyword evidence="1" id="KW-0732">Signal</keyword>
<feature type="chain" id="PRO_5043651958" evidence="1">
    <location>
        <begin position="18"/>
        <end position="175"/>
    </location>
</feature>
<dbReference type="EMBL" id="BAABLX010000078">
    <property type="protein sequence ID" value="GAA4959487.1"/>
    <property type="molecule type" value="Genomic_DNA"/>
</dbReference>
<dbReference type="Proteomes" id="UP001409585">
    <property type="component" value="Unassembled WGS sequence"/>
</dbReference>
<proteinExistence type="predicted"/>
<comment type="caution">
    <text evidence="2">The sequence shown here is derived from an EMBL/GenBank/DDBJ whole genome shotgun (WGS) entry which is preliminary data.</text>
</comment>
<name>A0AAV3U908_9ALTE</name>
<feature type="signal peptide" evidence="1">
    <location>
        <begin position="1"/>
        <end position="17"/>
    </location>
</feature>
<sequence length="175" mass="19064">MLILRVALWLLLITATAANSEVIHKAEHGFNLVITGSTDASPEQTYQQFLKVQDWWIASHTRFGKAENLSIDARAGGCFCEIQGQKQVQHMVVAMVNPGQEVQLLRGLGPLQMMDLHGAMSWRFEPLANGGTQITQSYNVSGFYPDGLQSLAGVVDSVQSAQLNALIAKLQSANP</sequence>